<dbReference type="STRING" id="1802407.A3I40_00090"/>
<proteinExistence type="predicted"/>
<dbReference type="Pfam" id="PF18898">
    <property type="entry name" value="DUF5654"/>
    <property type="match status" value="1"/>
</dbReference>
<gene>
    <name evidence="2" type="ORF">A3I40_00090</name>
</gene>
<keyword evidence="1" id="KW-1133">Transmembrane helix</keyword>
<accession>A0A1F7VAC3</accession>
<evidence type="ECO:0000313" key="2">
    <source>
        <dbReference type="EMBL" id="OGL87405.1"/>
    </source>
</evidence>
<name>A0A1F7VAC3_9BACT</name>
<evidence type="ECO:0000256" key="1">
    <source>
        <dbReference type="SAM" id="Phobius"/>
    </source>
</evidence>
<sequence length="94" mass="10312">MPAPQAELNKKTTSLRLEILEKIQTLVAAGLGLVAALAWNDAIQSLFAAIFGVHSSLIAKFLYAFIITALVVYITLRLSRLINRLQNTDDKDSV</sequence>
<organism evidence="2 3">
    <name type="scientific">Candidatus Uhrbacteria bacterium RIFCSPLOWO2_02_FULL_48_12</name>
    <dbReference type="NCBI Taxonomy" id="1802407"/>
    <lineage>
        <taxon>Bacteria</taxon>
        <taxon>Candidatus Uhriibacteriota</taxon>
    </lineage>
</organism>
<dbReference type="EMBL" id="MGEP01000013">
    <property type="protein sequence ID" value="OGL87405.1"/>
    <property type="molecule type" value="Genomic_DNA"/>
</dbReference>
<dbReference type="Proteomes" id="UP000178723">
    <property type="component" value="Unassembled WGS sequence"/>
</dbReference>
<feature type="transmembrane region" description="Helical" evidence="1">
    <location>
        <begin position="26"/>
        <end position="51"/>
    </location>
</feature>
<reference evidence="2 3" key="1">
    <citation type="journal article" date="2016" name="Nat. Commun.">
        <title>Thousands of microbial genomes shed light on interconnected biogeochemical processes in an aquifer system.</title>
        <authorList>
            <person name="Anantharaman K."/>
            <person name="Brown C.T."/>
            <person name="Hug L.A."/>
            <person name="Sharon I."/>
            <person name="Castelle C.J."/>
            <person name="Probst A.J."/>
            <person name="Thomas B.C."/>
            <person name="Singh A."/>
            <person name="Wilkins M.J."/>
            <person name="Karaoz U."/>
            <person name="Brodie E.L."/>
            <person name="Williams K.H."/>
            <person name="Hubbard S.S."/>
            <person name="Banfield J.F."/>
        </authorList>
    </citation>
    <scope>NUCLEOTIDE SEQUENCE [LARGE SCALE GENOMIC DNA]</scope>
</reference>
<dbReference type="AlphaFoldDB" id="A0A1F7VAC3"/>
<keyword evidence="1" id="KW-0812">Transmembrane</keyword>
<evidence type="ECO:0000313" key="3">
    <source>
        <dbReference type="Proteomes" id="UP000178723"/>
    </source>
</evidence>
<comment type="caution">
    <text evidence="2">The sequence shown here is derived from an EMBL/GenBank/DDBJ whole genome shotgun (WGS) entry which is preliminary data.</text>
</comment>
<keyword evidence="1" id="KW-0472">Membrane</keyword>
<dbReference type="InterPro" id="IPR043713">
    <property type="entry name" value="DUF5654"/>
</dbReference>
<protein>
    <submittedName>
        <fullName evidence="2">Uncharacterized protein</fullName>
    </submittedName>
</protein>
<feature type="transmembrane region" description="Helical" evidence="1">
    <location>
        <begin position="57"/>
        <end position="76"/>
    </location>
</feature>